<dbReference type="EMBL" id="JAQQBS010000071">
    <property type="protein sequence ID" value="KAK0169606.1"/>
    <property type="molecule type" value="Genomic_DNA"/>
</dbReference>
<accession>A0AA39FHP0</accession>
<sequence>MRRSQNPSVCRMEKTKLADVRTCNVPNENIDINPNSLDIIQPLEPRFRGTVTQVNFYEKKVNSTLINMFSIIREKGVTCEAGTQSNISIEKSEKKKIIISKNTADKGCGPTIQQTDKQVGPNSLDEND</sequence>
<reference evidence="2" key="2">
    <citation type="submission" date="2023-03" db="EMBL/GenBank/DDBJ databases">
        <authorList>
            <person name="Inwood S.N."/>
            <person name="Skelly J.G."/>
            <person name="Guhlin J."/>
            <person name="Harrop T.W.R."/>
            <person name="Goldson S.G."/>
            <person name="Dearden P.K."/>
        </authorList>
    </citation>
    <scope>NUCLEOTIDE SEQUENCE</scope>
    <source>
        <strain evidence="2">Irish</strain>
        <tissue evidence="2">Whole body</tissue>
    </source>
</reference>
<gene>
    <name evidence="2" type="ORF">PV328_011830</name>
</gene>
<reference evidence="2" key="1">
    <citation type="journal article" date="2023" name="bioRxiv">
        <title>Scaffold-level genome assemblies of two parasitoid biocontrol wasps reveal the parthenogenesis mechanism and an associated novel virus.</title>
        <authorList>
            <person name="Inwood S."/>
            <person name="Skelly J."/>
            <person name="Guhlin J."/>
            <person name="Harrop T."/>
            <person name="Goldson S."/>
            <person name="Dearden P."/>
        </authorList>
    </citation>
    <scope>NUCLEOTIDE SEQUENCE</scope>
    <source>
        <strain evidence="2">Irish</strain>
        <tissue evidence="2">Whole body</tissue>
    </source>
</reference>
<keyword evidence="3" id="KW-1185">Reference proteome</keyword>
<evidence type="ECO:0000313" key="2">
    <source>
        <dbReference type="EMBL" id="KAK0169606.1"/>
    </source>
</evidence>
<comment type="caution">
    <text evidence="2">The sequence shown here is derived from an EMBL/GenBank/DDBJ whole genome shotgun (WGS) entry which is preliminary data.</text>
</comment>
<protein>
    <submittedName>
        <fullName evidence="2">Uncharacterized protein</fullName>
    </submittedName>
</protein>
<dbReference type="Proteomes" id="UP001168990">
    <property type="component" value="Unassembled WGS sequence"/>
</dbReference>
<dbReference type="AlphaFoldDB" id="A0AA39FHP0"/>
<proteinExistence type="predicted"/>
<feature type="compositionally biased region" description="Polar residues" evidence="1">
    <location>
        <begin position="111"/>
        <end position="121"/>
    </location>
</feature>
<organism evidence="2 3">
    <name type="scientific">Microctonus aethiopoides</name>
    <dbReference type="NCBI Taxonomy" id="144406"/>
    <lineage>
        <taxon>Eukaryota</taxon>
        <taxon>Metazoa</taxon>
        <taxon>Ecdysozoa</taxon>
        <taxon>Arthropoda</taxon>
        <taxon>Hexapoda</taxon>
        <taxon>Insecta</taxon>
        <taxon>Pterygota</taxon>
        <taxon>Neoptera</taxon>
        <taxon>Endopterygota</taxon>
        <taxon>Hymenoptera</taxon>
        <taxon>Apocrita</taxon>
        <taxon>Ichneumonoidea</taxon>
        <taxon>Braconidae</taxon>
        <taxon>Euphorinae</taxon>
        <taxon>Microctonus</taxon>
    </lineage>
</organism>
<evidence type="ECO:0000256" key="1">
    <source>
        <dbReference type="SAM" id="MobiDB-lite"/>
    </source>
</evidence>
<evidence type="ECO:0000313" key="3">
    <source>
        <dbReference type="Proteomes" id="UP001168990"/>
    </source>
</evidence>
<feature type="region of interest" description="Disordered" evidence="1">
    <location>
        <begin position="101"/>
        <end position="128"/>
    </location>
</feature>
<name>A0AA39FHP0_9HYME</name>